<feature type="region of interest" description="Disordered" evidence="1">
    <location>
        <begin position="1"/>
        <end position="24"/>
    </location>
</feature>
<accession>A0A8S9QEB9</accession>
<evidence type="ECO:0000313" key="3">
    <source>
        <dbReference type="Proteomes" id="UP000712600"/>
    </source>
</evidence>
<dbReference type="AlphaFoldDB" id="A0A8S9QEB9"/>
<organism evidence="2 3">
    <name type="scientific">Brassica cretica</name>
    <name type="common">Mustard</name>
    <dbReference type="NCBI Taxonomy" id="69181"/>
    <lineage>
        <taxon>Eukaryota</taxon>
        <taxon>Viridiplantae</taxon>
        <taxon>Streptophyta</taxon>
        <taxon>Embryophyta</taxon>
        <taxon>Tracheophyta</taxon>
        <taxon>Spermatophyta</taxon>
        <taxon>Magnoliopsida</taxon>
        <taxon>eudicotyledons</taxon>
        <taxon>Gunneridae</taxon>
        <taxon>Pentapetalae</taxon>
        <taxon>rosids</taxon>
        <taxon>malvids</taxon>
        <taxon>Brassicales</taxon>
        <taxon>Brassicaceae</taxon>
        <taxon>Brassiceae</taxon>
        <taxon>Brassica</taxon>
    </lineage>
</organism>
<evidence type="ECO:0000313" key="2">
    <source>
        <dbReference type="EMBL" id="KAF3539600.1"/>
    </source>
</evidence>
<feature type="compositionally biased region" description="Basic and acidic residues" evidence="1">
    <location>
        <begin position="1"/>
        <end position="12"/>
    </location>
</feature>
<dbReference type="EMBL" id="QGKX02001290">
    <property type="protein sequence ID" value="KAF3539600.1"/>
    <property type="molecule type" value="Genomic_DNA"/>
</dbReference>
<feature type="compositionally biased region" description="Acidic residues" evidence="1">
    <location>
        <begin position="13"/>
        <end position="23"/>
    </location>
</feature>
<dbReference type="Proteomes" id="UP000712600">
    <property type="component" value="Unassembled WGS sequence"/>
</dbReference>
<sequence length="277" mass="30845">MDMKHRSGRSEKFEEENEWEVAAEESQTASLEKIHVKVEPLKEIAAEEGQTAKLKVHEAKGVILDWKHGKGELYQLVGRVKCVWSELDVLSPSTLDPKVIQERQEQDVVFNLLVNGICKLVQHMRGVCGKNKGSTQWRGGASCKRRRLRKLSKVWFMMKRPWREDSESNDLRHMIGLKGIKDVVHQMVRGECSYSAYMGESVEDSVVLREQEKGIPEEPAVSLDCAVSEVATTSLVGWSETGAEELEAVDCDDGEVAEPGGEAFVASMSGEVTGTVV</sequence>
<reference evidence="2" key="1">
    <citation type="submission" date="2019-12" db="EMBL/GenBank/DDBJ databases">
        <title>Genome sequencing and annotation of Brassica cretica.</title>
        <authorList>
            <person name="Studholme D.J."/>
            <person name="Sarris P."/>
        </authorList>
    </citation>
    <scope>NUCLEOTIDE SEQUENCE</scope>
    <source>
        <strain evidence="2">PFS-109/04</strain>
        <tissue evidence="2">Leaf</tissue>
    </source>
</reference>
<evidence type="ECO:0000256" key="1">
    <source>
        <dbReference type="SAM" id="MobiDB-lite"/>
    </source>
</evidence>
<gene>
    <name evidence="2" type="ORF">F2Q69_00022622</name>
</gene>
<name>A0A8S9QEB9_BRACR</name>
<protein>
    <submittedName>
        <fullName evidence="2">Uncharacterized protein</fullName>
    </submittedName>
</protein>
<proteinExistence type="predicted"/>
<comment type="caution">
    <text evidence="2">The sequence shown here is derived from an EMBL/GenBank/DDBJ whole genome shotgun (WGS) entry which is preliminary data.</text>
</comment>